<keyword evidence="2 5" id="KW-0813">Transport</keyword>
<sequence length="420" mass="46924">MLTLKKRTIGLLLLVASLLFIAACAPDREEVVEDEDRAEGEMPEKPDELVVWINDEDIAEDVHQEQFDRYTEETGIEIVLERIAMPDQLEELALAGPGGTGPDLFFQPQDRLGDAVVQGLAVPFSYTDEELADFSDAAIDAFTYEGDIYGAPVAIETYFAYYNRSLLDEVPETIEDVLDMSLDIRAEDSDMYGFLITPEFYYLYSFINGYGGYVFAEEDGVYDPDDIGLDSEGAIEGMEMYQSFITEGAMPRTITPDVLDGLFIEGRAAMVVSGPWNLPHFREALGDDLGTAPLPVINNEPAPSFVGVKSWLVSFYSNNQEWAEDLAKFLTNDENSQYYYDITGELPPRPDILDTIDDPIYAGYTEQVEFGTPMPNIPQMSPVWDMDEAIELIVNGNDVEEVLEEAVQNIKDKIELQGGQ</sequence>
<dbReference type="Pfam" id="PF13416">
    <property type="entry name" value="SBP_bac_8"/>
    <property type="match status" value="1"/>
</dbReference>
<dbReference type="PANTHER" id="PTHR30061">
    <property type="entry name" value="MALTOSE-BINDING PERIPLASMIC PROTEIN"/>
    <property type="match status" value="1"/>
</dbReference>
<dbReference type="GO" id="GO:1901982">
    <property type="term" value="F:maltose binding"/>
    <property type="evidence" value="ECO:0007669"/>
    <property type="project" value="TreeGrafter"/>
</dbReference>
<feature type="signal peptide" evidence="5">
    <location>
        <begin position="1"/>
        <end position="25"/>
    </location>
</feature>
<dbReference type="PANTHER" id="PTHR30061:SF50">
    <property type="entry name" value="MALTOSE_MALTODEXTRIN-BINDING PERIPLASMIC PROTEIN"/>
    <property type="match status" value="1"/>
</dbReference>
<dbReference type="PRINTS" id="PR00181">
    <property type="entry name" value="MALTOSEBP"/>
</dbReference>
<dbReference type="Proteomes" id="UP001084197">
    <property type="component" value="Unassembled WGS sequence"/>
</dbReference>
<keyword evidence="5" id="KW-0449">Lipoprotein</keyword>
<dbReference type="InterPro" id="IPR006060">
    <property type="entry name" value="Maltose/Cyclodextrin-bd"/>
</dbReference>
<keyword evidence="7" id="KW-1185">Reference proteome</keyword>
<dbReference type="GO" id="GO:0042956">
    <property type="term" value="P:maltodextrin transmembrane transport"/>
    <property type="evidence" value="ECO:0007669"/>
    <property type="project" value="TreeGrafter"/>
</dbReference>
<evidence type="ECO:0000313" key="6">
    <source>
        <dbReference type="EMBL" id="MCZ0702146.1"/>
    </source>
</evidence>
<evidence type="ECO:0000256" key="4">
    <source>
        <dbReference type="ARBA" id="ARBA00022729"/>
    </source>
</evidence>
<name>A0A9J6R904_9BACI</name>
<gene>
    <name evidence="6" type="ORF">OWO01_02840</name>
</gene>
<accession>A0A9J6R904</accession>
<reference evidence="6" key="1">
    <citation type="submission" date="2022-11" db="EMBL/GenBank/DDBJ databases">
        <title>WGS of Natronobacillus azotifigens 24KS-1, an anaerobic diazotrophic haloalkaliphile from soda-rich habitats.</title>
        <authorList>
            <person name="Sorokin D.Y."/>
            <person name="Merkel A.Y."/>
        </authorList>
    </citation>
    <scope>NUCLEOTIDE SEQUENCE</scope>
    <source>
        <strain evidence="6">24KS-1</strain>
    </source>
</reference>
<dbReference type="GO" id="GO:0015144">
    <property type="term" value="F:carbohydrate transmembrane transporter activity"/>
    <property type="evidence" value="ECO:0007669"/>
    <property type="project" value="InterPro"/>
</dbReference>
<dbReference type="GO" id="GO:0015768">
    <property type="term" value="P:maltose transport"/>
    <property type="evidence" value="ECO:0007669"/>
    <property type="project" value="TreeGrafter"/>
</dbReference>
<dbReference type="Gene3D" id="3.40.190.10">
    <property type="entry name" value="Periplasmic binding protein-like II"/>
    <property type="match status" value="2"/>
</dbReference>
<dbReference type="RefSeq" id="WP_268778909.1">
    <property type="nucleotide sequence ID" value="NZ_JAPRAT010000003.1"/>
</dbReference>
<keyword evidence="3 5" id="KW-0762">Sugar transport</keyword>
<evidence type="ECO:0000256" key="5">
    <source>
        <dbReference type="RuleBase" id="RU365005"/>
    </source>
</evidence>
<evidence type="ECO:0000256" key="3">
    <source>
        <dbReference type="ARBA" id="ARBA00022597"/>
    </source>
</evidence>
<dbReference type="PROSITE" id="PS51257">
    <property type="entry name" value="PROKAR_LIPOPROTEIN"/>
    <property type="match status" value="1"/>
</dbReference>
<keyword evidence="5" id="KW-1003">Cell membrane</keyword>
<evidence type="ECO:0000313" key="7">
    <source>
        <dbReference type="Proteomes" id="UP001084197"/>
    </source>
</evidence>
<evidence type="ECO:0000256" key="1">
    <source>
        <dbReference type="ARBA" id="ARBA00008520"/>
    </source>
</evidence>
<keyword evidence="5" id="KW-0472">Membrane</keyword>
<proteinExistence type="inferred from homology"/>
<feature type="chain" id="PRO_5039963001" description="Maltodextrin-binding protein" evidence="5">
    <location>
        <begin position="26"/>
        <end position="420"/>
    </location>
</feature>
<dbReference type="GO" id="GO:0055052">
    <property type="term" value="C:ATP-binding cassette (ABC) transporter complex, substrate-binding subunit-containing"/>
    <property type="evidence" value="ECO:0007669"/>
    <property type="project" value="TreeGrafter"/>
</dbReference>
<comment type="subcellular location">
    <subcellularLocation>
        <location evidence="5">Cell membrane</location>
        <topology evidence="5">Lipid-anchor</topology>
    </subcellularLocation>
</comment>
<organism evidence="6 7">
    <name type="scientific">Natronobacillus azotifigens</name>
    <dbReference type="NCBI Taxonomy" id="472978"/>
    <lineage>
        <taxon>Bacteria</taxon>
        <taxon>Bacillati</taxon>
        <taxon>Bacillota</taxon>
        <taxon>Bacilli</taxon>
        <taxon>Bacillales</taxon>
        <taxon>Bacillaceae</taxon>
        <taxon>Natronobacillus</taxon>
    </lineage>
</organism>
<keyword evidence="4 5" id="KW-0732">Signal</keyword>
<comment type="similarity">
    <text evidence="1 5">Belongs to the bacterial solute-binding protein 1 family.</text>
</comment>
<protein>
    <recommendedName>
        <fullName evidence="5">Maltodextrin-binding protein</fullName>
    </recommendedName>
</protein>
<evidence type="ECO:0000256" key="2">
    <source>
        <dbReference type="ARBA" id="ARBA00022448"/>
    </source>
</evidence>
<comment type="caution">
    <text evidence="6">The sequence shown here is derived from an EMBL/GenBank/DDBJ whole genome shotgun (WGS) entry which is preliminary data.</text>
</comment>
<dbReference type="EMBL" id="JAPRAT010000003">
    <property type="protein sequence ID" value="MCZ0702146.1"/>
    <property type="molecule type" value="Genomic_DNA"/>
</dbReference>
<dbReference type="AlphaFoldDB" id="A0A9J6R904"/>
<dbReference type="InterPro" id="IPR006059">
    <property type="entry name" value="SBP"/>
</dbReference>
<dbReference type="SUPFAM" id="SSF53850">
    <property type="entry name" value="Periplasmic binding protein-like II"/>
    <property type="match status" value="1"/>
</dbReference>